<organism evidence="10 11">
    <name type="scientific">Neolewinella lacunae</name>
    <dbReference type="NCBI Taxonomy" id="1517758"/>
    <lineage>
        <taxon>Bacteria</taxon>
        <taxon>Pseudomonadati</taxon>
        <taxon>Bacteroidota</taxon>
        <taxon>Saprospiria</taxon>
        <taxon>Saprospirales</taxon>
        <taxon>Lewinellaceae</taxon>
        <taxon>Neolewinella</taxon>
    </lineage>
</organism>
<dbReference type="RefSeq" id="WP_187468274.1">
    <property type="nucleotide sequence ID" value="NZ_JACSIT010000152.1"/>
</dbReference>
<evidence type="ECO:0000313" key="10">
    <source>
        <dbReference type="EMBL" id="MBC6996261.1"/>
    </source>
</evidence>
<reference evidence="10" key="1">
    <citation type="submission" date="2020-08" db="EMBL/GenBank/DDBJ databases">
        <title>Lewinella bacteria from marine environments.</title>
        <authorList>
            <person name="Zhong Y."/>
        </authorList>
    </citation>
    <scope>NUCLEOTIDE SEQUENCE</scope>
    <source>
        <strain evidence="10">KCTC 42187</strain>
    </source>
</reference>
<dbReference type="GO" id="GO:0022857">
    <property type="term" value="F:transmembrane transporter activity"/>
    <property type="evidence" value="ECO:0007669"/>
    <property type="project" value="TreeGrafter"/>
</dbReference>
<evidence type="ECO:0000256" key="5">
    <source>
        <dbReference type="ARBA" id="ARBA00023136"/>
    </source>
</evidence>
<dbReference type="InterPro" id="IPR003838">
    <property type="entry name" value="ABC3_permease_C"/>
</dbReference>
<evidence type="ECO:0000256" key="4">
    <source>
        <dbReference type="ARBA" id="ARBA00022989"/>
    </source>
</evidence>
<comment type="similarity">
    <text evidence="6">Belongs to the ABC-4 integral membrane protein family.</text>
</comment>
<keyword evidence="4 7" id="KW-1133">Transmembrane helix</keyword>
<dbReference type="Proteomes" id="UP000650081">
    <property type="component" value="Unassembled WGS sequence"/>
</dbReference>
<feature type="domain" description="ABC3 transporter permease C-terminal" evidence="8">
    <location>
        <begin position="273"/>
        <end position="385"/>
    </location>
</feature>
<dbReference type="EMBL" id="JACSIT010000152">
    <property type="protein sequence ID" value="MBC6996261.1"/>
    <property type="molecule type" value="Genomic_DNA"/>
</dbReference>
<evidence type="ECO:0000256" key="1">
    <source>
        <dbReference type="ARBA" id="ARBA00004651"/>
    </source>
</evidence>
<feature type="transmembrane region" description="Helical" evidence="7">
    <location>
        <begin position="353"/>
        <end position="375"/>
    </location>
</feature>
<protein>
    <submittedName>
        <fullName evidence="10">FtsX-like permease family protein</fullName>
    </submittedName>
</protein>
<gene>
    <name evidence="10" type="ORF">H9S92_18970</name>
</gene>
<feature type="transmembrane region" description="Helical" evidence="7">
    <location>
        <begin position="323"/>
        <end position="341"/>
    </location>
</feature>
<keyword evidence="5 7" id="KW-0472">Membrane</keyword>
<dbReference type="PANTHER" id="PTHR30572">
    <property type="entry name" value="MEMBRANE COMPONENT OF TRANSPORTER-RELATED"/>
    <property type="match status" value="1"/>
</dbReference>
<dbReference type="AlphaFoldDB" id="A0A923PP26"/>
<dbReference type="Pfam" id="PF02687">
    <property type="entry name" value="FtsX"/>
    <property type="match status" value="1"/>
</dbReference>
<dbReference type="PANTHER" id="PTHR30572:SF4">
    <property type="entry name" value="ABC TRANSPORTER PERMEASE YTRF"/>
    <property type="match status" value="1"/>
</dbReference>
<dbReference type="GO" id="GO:0005886">
    <property type="term" value="C:plasma membrane"/>
    <property type="evidence" value="ECO:0007669"/>
    <property type="project" value="UniProtKB-SubCell"/>
</dbReference>
<evidence type="ECO:0000256" key="7">
    <source>
        <dbReference type="SAM" id="Phobius"/>
    </source>
</evidence>
<name>A0A923PP26_9BACT</name>
<evidence type="ECO:0000313" key="11">
    <source>
        <dbReference type="Proteomes" id="UP000650081"/>
    </source>
</evidence>
<dbReference type="InterPro" id="IPR050250">
    <property type="entry name" value="Macrolide_Exporter_MacB"/>
</dbReference>
<dbReference type="InterPro" id="IPR025857">
    <property type="entry name" value="MacB_PCD"/>
</dbReference>
<evidence type="ECO:0000256" key="6">
    <source>
        <dbReference type="ARBA" id="ARBA00038076"/>
    </source>
</evidence>
<keyword evidence="3 7" id="KW-0812">Transmembrane</keyword>
<feature type="transmembrane region" description="Helical" evidence="7">
    <location>
        <begin position="20"/>
        <end position="41"/>
    </location>
</feature>
<keyword evidence="11" id="KW-1185">Reference proteome</keyword>
<comment type="subcellular location">
    <subcellularLocation>
        <location evidence="1">Cell membrane</location>
        <topology evidence="1">Multi-pass membrane protein</topology>
    </subcellularLocation>
</comment>
<feature type="domain" description="MacB-like periplasmic core" evidence="9">
    <location>
        <begin position="82"/>
        <end position="228"/>
    </location>
</feature>
<evidence type="ECO:0000256" key="2">
    <source>
        <dbReference type="ARBA" id="ARBA00022475"/>
    </source>
</evidence>
<accession>A0A923PP26</accession>
<evidence type="ECO:0000259" key="8">
    <source>
        <dbReference type="Pfam" id="PF02687"/>
    </source>
</evidence>
<evidence type="ECO:0000256" key="3">
    <source>
        <dbReference type="ARBA" id="ARBA00022692"/>
    </source>
</evidence>
<comment type="caution">
    <text evidence="10">The sequence shown here is derived from an EMBL/GenBank/DDBJ whole genome shotgun (WGS) entry which is preliminary data.</text>
</comment>
<feature type="transmembrane region" description="Helical" evidence="7">
    <location>
        <begin position="265"/>
        <end position="292"/>
    </location>
</feature>
<proteinExistence type="inferred from homology"/>
<dbReference type="Pfam" id="PF12704">
    <property type="entry name" value="MacB_PCD"/>
    <property type="match status" value="1"/>
</dbReference>
<evidence type="ECO:0000259" key="9">
    <source>
        <dbReference type="Pfam" id="PF12704"/>
    </source>
</evidence>
<sequence>MFRHLLKLMWNKRRANSMIFLEILLAFIVLFGVYAFIFYNLNRYSSPLGFNYANSMGVRMDLNDDLDSLGVLAAQERIRQDLLAMPNIEAVTWVGPVNPFGGSTWQTGSMVRGQHILTQMMFVDEHFANTAEVDMLEGRWFDESDLKGKYLPMVVNREFKERYYPNVTTLVDSIIDLDGEHKIVGVTSDFKYKSNFAENFPLSFFAQPERLAQDDPFEMLIVRFTPGTLAEIEEPVYNLLVGHTKNTDVVIWDMAKDRIKSNRNIVLPMIILIVISGFLLINIALGLFGVLFTQINRRRAEIGLRKAMGATNGQVTGQFVGEMLIVTGMALVLGAFFAVQVPFLELLPIDGKYFYYGIVGAILTILFIVVLCSLLPSRQAAALQPAEVLHEE</sequence>
<keyword evidence="2" id="KW-1003">Cell membrane</keyword>